<name>A0A1W0WIQ2_HYPEX</name>
<feature type="compositionally biased region" description="Low complexity" evidence="6">
    <location>
        <begin position="494"/>
        <end position="514"/>
    </location>
</feature>
<dbReference type="SMART" id="SM00907">
    <property type="entry name" value="GDNF"/>
    <property type="match status" value="1"/>
</dbReference>
<evidence type="ECO:0000256" key="4">
    <source>
        <dbReference type="ARBA" id="ARBA00023136"/>
    </source>
</evidence>
<dbReference type="AlphaFoldDB" id="A0A1W0WIQ2"/>
<evidence type="ECO:0000256" key="3">
    <source>
        <dbReference type="ARBA" id="ARBA00022729"/>
    </source>
</evidence>
<feature type="chain" id="PRO_5013048651" description="GDNF/GAS1 domain-containing protein" evidence="7">
    <location>
        <begin position="30"/>
        <end position="671"/>
    </location>
</feature>
<organism evidence="9 10">
    <name type="scientific">Hypsibius exemplaris</name>
    <name type="common">Freshwater tardigrade</name>
    <dbReference type="NCBI Taxonomy" id="2072580"/>
    <lineage>
        <taxon>Eukaryota</taxon>
        <taxon>Metazoa</taxon>
        <taxon>Ecdysozoa</taxon>
        <taxon>Tardigrada</taxon>
        <taxon>Eutardigrada</taxon>
        <taxon>Parachela</taxon>
        <taxon>Hypsibioidea</taxon>
        <taxon>Hypsibiidae</taxon>
        <taxon>Hypsibius</taxon>
    </lineage>
</organism>
<evidence type="ECO:0000256" key="7">
    <source>
        <dbReference type="SAM" id="SignalP"/>
    </source>
</evidence>
<feature type="compositionally biased region" description="Polar residues" evidence="6">
    <location>
        <begin position="464"/>
        <end position="484"/>
    </location>
</feature>
<comment type="subcellular location">
    <subcellularLocation>
        <location evidence="1">Cell membrane</location>
    </subcellularLocation>
</comment>
<evidence type="ECO:0000256" key="1">
    <source>
        <dbReference type="ARBA" id="ARBA00004236"/>
    </source>
</evidence>
<keyword evidence="3 7" id="KW-0732">Signal</keyword>
<keyword evidence="4" id="KW-0472">Membrane</keyword>
<feature type="compositionally biased region" description="Low complexity" evidence="6">
    <location>
        <begin position="277"/>
        <end position="296"/>
    </location>
</feature>
<feature type="signal peptide" evidence="7">
    <location>
        <begin position="1"/>
        <end position="29"/>
    </location>
</feature>
<feature type="compositionally biased region" description="Acidic residues" evidence="6">
    <location>
        <begin position="314"/>
        <end position="326"/>
    </location>
</feature>
<gene>
    <name evidence="9" type="ORF">BV898_10723</name>
</gene>
<feature type="region of interest" description="Disordered" evidence="6">
    <location>
        <begin position="242"/>
        <end position="342"/>
    </location>
</feature>
<dbReference type="EMBL" id="MTYJ01000094">
    <property type="protein sequence ID" value="OQV15091.1"/>
    <property type="molecule type" value="Genomic_DNA"/>
</dbReference>
<evidence type="ECO:0000256" key="5">
    <source>
        <dbReference type="ARBA" id="ARBA00023180"/>
    </source>
</evidence>
<dbReference type="GO" id="GO:0005886">
    <property type="term" value="C:plasma membrane"/>
    <property type="evidence" value="ECO:0007669"/>
    <property type="project" value="UniProtKB-SubCell"/>
</dbReference>
<evidence type="ECO:0000313" key="10">
    <source>
        <dbReference type="Proteomes" id="UP000192578"/>
    </source>
</evidence>
<feature type="domain" description="GDNF/GAS1" evidence="8">
    <location>
        <begin position="153"/>
        <end position="229"/>
    </location>
</feature>
<dbReference type="InterPro" id="IPR037193">
    <property type="entry name" value="GDNF_alpha"/>
</dbReference>
<keyword evidence="10" id="KW-1185">Reference proteome</keyword>
<evidence type="ECO:0000259" key="8">
    <source>
        <dbReference type="SMART" id="SM00907"/>
    </source>
</evidence>
<comment type="caution">
    <text evidence="9">The sequence shown here is derived from an EMBL/GenBank/DDBJ whole genome shotgun (WGS) entry which is preliminary data.</text>
</comment>
<sequence>MSTTFPALARTTFTLLAWVLSHSWAVVAAADSAKSSQQNCIHRPCVTDRSCPPSLLEKIPLLCGPTDNQHCFSRHPPECRASLVRLKSAPELQTSCYCQNPSSRSCQDYQNLLYNHPCLRNPAGHFPQSARPYEFDLEFAGQLVMSKHILLSCTSALHACRKSPLCRRVYDEFRRRCKVKDNRCRMTNAALCYNSYELIKLTPLWRCICDDLKEKRCLRIQRSVVGNPCIGGMPHLYDVGDSDDSDDLLNGTHFGDGGGPAGTSGRTPTRPPPVIAPPRRTTPPVRIWPARTTTTLPPRPRPRPTTAAAITAGEPEEPAGSTEDEPTAAPLEYDTTGESQEPPLPEAAEIVDIFPGPDEEFDLVPHIAAALMYPIAVQIKAVLVEHFGMATEPPPPVTTTPIPSDEVGEEIPPETGESPLPASEDDGDLTETTRTDAVSAAVGLGQQAKQTTRSPQRPLVAGSPKTSEAPSGTVATTTTIPSGVTTRESRRRTMATMSTRVTGSTVTSAASSTRIPTSVRPSLAGGSSLPRLTEDQRRRTTAATTTTKSGAEYEYDIETTSATLTDEAGVTSADTEDYNTDYLTGGLTGEFSATTEAAETEETTTVIIDYSVQDPKMLPSGTCWQEINRWRENPTFDDAMNRFHEKCRWATPANESCDATACFGRRGSVHR</sequence>
<feature type="region of interest" description="Disordered" evidence="6">
    <location>
        <begin position="391"/>
        <end position="431"/>
    </location>
</feature>
<dbReference type="SUPFAM" id="SSF110035">
    <property type="entry name" value="GDNF receptor-like"/>
    <property type="match status" value="2"/>
</dbReference>
<accession>A0A1W0WIQ2</accession>
<dbReference type="OrthoDB" id="6374728at2759"/>
<dbReference type="Proteomes" id="UP000192578">
    <property type="component" value="Unassembled WGS sequence"/>
</dbReference>
<keyword evidence="5" id="KW-0325">Glycoprotein</keyword>
<proteinExistence type="predicted"/>
<reference evidence="10" key="1">
    <citation type="submission" date="2017-01" db="EMBL/GenBank/DDBJ databases">
        <title>Comparative genomics of anhydrobiosis in the tardigrade Hypsibius dujardini.</title>
        <authorList>
            <person name="Yoshida Y."/>
            <person name="Koutsovoulos G."/>
            <person name="Laetsch D."/>
            <person name="Stevens L."/>
            <person name="Kumar S."/>
            <person name="Horikawa D."/>
            <person name="Ishino K."/>
            <person name="Komine S."/>
            <person name="Tomita M."/>
            <person name="Blaxter M."/>
            <person name="Arakawa K."/>
        </authorList>
    </citation>
    <scope>NUCLEOTIDE SEQUENCE [LARGE SCALE GENOMIC DNA]</scope>
    <source>
        <strain evidence="10">Z151</strain>
    </source>
</reference>
<evidence type="ECO:0000256" key="2">
    <source>
        <dbReference type="ARBA" id="ARBA00022475"/>
    </source>
</evidence>
<evidence type="ECO:0000256" key="6">
    <source>
        <dbReference type="SAM" id="MobiDB-lite"/>
    </source>
</evidence>
<evidence type="ECO:0000313" key="9">
    <source>
        <dbReference type="EMBL" id="OQV15091.1"/>
    </source>
</evidence>
<feature type="region of interest" description="Disordered" evidence="6">
    <location>
        <begin position="443"/>
        <end position="554"/>
    </location>
</feature>
<protein>
    <recommendedName>
        <fullName evidence="8">GDNF/GAS1 domain-containing protein</fullName>
    </recommendedName>
</protein>
<dbReference type="InterPro" id="IPR016017">
    <property type="entry name" value="GDNF/GAS1"/>
</dbReference>
<dbReference type="Pfam" id="PF02351">
    <property type="entry name" value="GDNF"/>
    <property type="match status" value="1"/>
</dbReference>
<keyword evidence="2" id="KW-1003">Cell membrane</keyword>